<evidence type="ECO:0000256" key="2">
    <source>
        <dbReference type="SAM" id="Phobius"/>
    </source>
</evidence>
<protein>
    <submittedName>
        <fullName evidence="3">Uncharacterized protein</fullName>
    </submittedName>
</protein>
<dbReference type="AlphaFoldDB" id="A0A1C6RDE4"/>
<gene>
    <name evidence="3" type="ORF">GA0074694_1080</name>
</gene>
<evidence type="ECO:0000313" key="3">
    <source>
        <dbReference type="EMBL" id="SCL15159.1"/>
    </source>
</evidence>
<accession>A0A1C6RDE4</accession>
<evidence type="ECO:0000256" key="1">
    <source>
        <dbReference type="SAM" id="MobiDB-lite"/>
    </source>
</evidence>
<feature type="region of interest" description="Disordered" evidence="1">
    <location>
        <begin position="84"/>
        <end position="120"/>
    </location>
</feature>
<sequence>MTAPTINGTRYPQPVEDLLPAARKLTHELGGLPSRNRLMKRFRIGSEKANELLTLLREERDQQARSDRMHAALVVRGSLADRPTLFPVDPAPTVDTTEADPATVDRTEQPAPDPPPTPEAVAPVVAVAPVEPSEQVTPVEGPVTKIGPKPSRRAVVWPVILLALPAFVAIWGGWVGLGKLTGFGKVNLLPGIGSGWVIDTAITLPIGVETYGAFALYVWLSGRVPVRAARFAKWSALGSLAIGALGQVAYHLLIAAGVTAAPWWITTLVACLPVAVLGMGAALAHLAHADQ</sequence>
<feature type="transmembrane region" description="Helical" evidence="2">
    <location>
        <begin position="196"/>
        <end position="219"/>
    </location>
</feature>
<keyword evidence="4" id="KW-1185">Reference proteome</keyword>
<name>A0A1C6RDE4_9ACTN</name>
<feature type="transmembrane region" description="Helical" evidence="2">
    <location>
        <begin position="155"/>
        <end position="176"/>
    </location>
</feature>
<feature type="transmembrane region" description="Helical" evidence="2">
    <location>
        <begin position="231"/>
        <end position="257"/>
    </location>
</feature>
<proteinExistence type="predicted"/>
<dbReference type="RefSeq" id="WP_091453300.1">
    <property type="nucleotide sequence ID" value="NZ_FMHU01000001.1"/>
</dbReference>
<keyword evidence="2" id="KW-0472">Membrane</keyword>
<reference evidence="4" key="1">
    <citation type="submission" date="2016-06" db="EMBL/GenBank/DDBJ databases">
        <authorList>
            <person name="Varghese N."/>
        </authorList>
    </citation>
    <scope>NUCLEOTIDE SEQUENCE [LARGE SCALE GENOMIC DNA]</scope>
    <source>
        <strain evidence="4">DSM 46123</strain>
    </source>
</reference>
<dbReference type="EMBL" id="FMHU01000001">
    <property type="protein sequence ID" value="SCL15159.1"/>
    <property type="molecule type" value="Genomic_DNA"/>
</dbReference>
<keyword evidence="2" id="KW-0812">Transmembrane</keyword>
<dbReference type="Proteomes" id="UP000198906">
    <property type="component" value="Unassembled WGS sequence"/>
</dbReference>
<keyword evidence="2" id="KW-1133">Transmembrane helix</keyword>
<organism evidence="3 4">
    <name type="scientific">Micromonospora inyonensis</name>
    <dbReference type="NCBI Taxonomy" id="47866"/>
    <lineage>
        <taxon>Bacteria</taxon>
        <taxon>Bacillati</taxon>
        <taxon>Actinomycetota</taxon>
        <taxon>Actinomycetes</taxon>
        <taxon>Micromonosporales</taxon>
        <taxon>Micromonosporaceae</taxon>
        <taxon>Micromonospora</taxon>
    </lineage>
</organism>
<evidence type="ECO:0000313" key="4">
    <source>
        <dbReference type="Proteomes" id="UP000198906"/>
    </source>
</evidence>
<feature type="transmembrane region" description="Helical" evidence="2">
    <location>
        <begin position="263"/>
        <end position="287"/>
    </location>
</feature>
<dbReference type="STRING" id="47866.GA0074694_1080"/>